<keyword evidence="2" id="KW-1003">Cell membrane</keyword>
<protein>
    <submittedName>
        <fullName evidence="7">Lipopolysaccharide biosynthesis related membrane protein</fullName>
    </submittedName>
</protein>
<feature type="transmembrane region" description="Helical" evidence="6">
    <location>
        <begin position="43"/>
        <end position="62"/>
    </location>
</feature>
<feature type="transmembrane region" description="Helical" evidence="6">
    <location>
        <begin position="302"/>
        <end position="326"/>
    </location>
</feature>
<reference evidence="7 8" key="1">
    <citation type="submission" date="2016-01" db="EMBL/GenBank/DDBJ databases">
        <authorList>
            <person name="Oliw E.H."/>
        </authorList>
    </citation>
    <scope>NUCLEOTIDE SEQUENCE [LARGE SCALE GENOMIC DNA]</scope>
    <source>
        <strain evidence="7">LMG 27134</strain>
    </source>
</reference>
<evidence type="ECO:0000256" key="2">
    <source>
        <dbReference type="ARBA" id="ARBA00022475"/>
    </source>
</evidence>
<dbReference type="PANTHER" id="PTHR30250">
    <property type="entry name" value="PST FAMILY PREDICTED COLANIC ACID TRANSPORTER"/>
    <property type="match status" value="1"/>
</dbReference>
<organism evidence="7 8">
    <name type="scientific">Caballeronia udeis</name>
    <dbReference type="NCBI Taxonomy" id="1232866"/>
    <lineage>
        <taxon>Bacteria</taxon>
        <taxon>Pseudomonadati</taxon>
        <taxon>Pseudomonadota</taxon>
        <taxon>Betaproteobacteria</taxon>
        <taxon>Burkholderiales</taxon>
        <taxon>Burkholderiaceae</taxon>
        <taxon>Caballeronia</taxon>
    </lineage>
</organism>
<feature type="transmembrane region" description="Helical" evidence="6">
    <location>
        <begin position="338"/>
        <end position="359"/>
    </location>
</feature>
<sequence length="493" mass="53713">MEKSLLKNIAINFAGLILPVFVSLATVPAYIHGMGIERYGVINLVWALIGYFSVLDLGISMATENHIAKARQSNDGTIERIFWSAFFLNLATGFVGAVLIWFGAYVYVVHIATIEPVFQAEVLHALPWIALAVPIANISWVFSGAIGGMEKFALFNTNQTIGTFLFQLLPLAALYLISPSLAVVVPAAVIARFLAALLLGYGTFRAIGIKRISKPEWPLIRELFNYGRWLLLFSGANMIATTLDRVVIGSMLGAKYVAYYATPQNLVTRLNLLPSAMLRTLFPRFSASASDHADELSHQALAFLNCAFTPCVVVALFALAPFLNVWLGHEMAVQSAPVGRILVIGVWLAGQSSIIGVLIQAKANPAQVARVGWIGLPVFALVLWLSIRWYGLLGAGVAVVAKAFFDYAAFLYFSKLKPRPIVRNMAGHLVFLVIATVCADSMDSLSGMAAIAVALTAGNLAWSFCESSELREVASRLRQRLLPNRRVRVNKVP</sequence>
<dbReference type="EMBL" id="FCOK02000007">
    <property type="protein sequence ID" value="SAL23341.1"/>
    <property type="molecule type" value="Genomic_DNA"/>
</dbReference>
<evidence type="ECO:0000313" key="8">
    <source>
        <dbReference type="Proteomes" id="UP000054683"/>
    </source>
</evidence>
<dbReference type="GO" id="GO:0005886">
    <property type="term" value="C:plasma membrane"/>
    <property type="evidence" value="ECO:0007669"/>
    <property type="project" value="UniProtKB-SubCell"/>
</dbReference>
<evidence type="ECO:0000256" key="6">
    <source>
        <dbReference type="SAM" id="Phobius"/>
    </source>
</evidence>
<feature type="transmembrane region" description="Helical" evidence="6">
    <location>
        <begin position="371"/>
        <end position="387"/>
    </location>
</feature>
<gene>
    <name evidence="7" type="ORF">AWB69_01634</name>
</gene>
<dbReference type="AlphaFoldDB" id="A0A158FUQ1"/>
<evidence type="ECO:0000256" key="4">
    <source>
        <dbReference type="ARBA" id="ARBA00022989"/>
    </source>
</evidence>
<accession>A0A158FUQ1</accession>
<feature type="transmembrane region" description="Helical" evidence="6">
    <location>
        <begin position="393"/>
        <end position="413"/>
    </location>
</feature>
<evidence type="ECO:0000256" key="1">
    <source>
        <dbReference type="ARBA" id="ARBA00004651"/>
    </source>
</evidence>
<keyword evidence="4 6" id="KW-1133">Transmembrane helix</keyword>
<dbReference type="CDD" id="cd13128">
    <property type="entry name" value="MATE_Wzx_like"/>
    <property type="match status" value="1"/>
</dbReference>
<feature type="transmembrane region" description="Helical" evidence="6">
    <location>
        <begin position="160"/>
        <end position="177"/>
    </location>
</feature>
<dbReference type="Proteomes" id="UP000054683">
    <property type="component" value="Unassembled WGS sequence"/>
</dbReference>
<feature type="transmembrane region" description="Helical" evidence="6">
    <location>
        <begin position="183"/>
        <end position="204"/>
    </location>
</feature>
<dbReference type="PANTHER" id="PTHR30250:SF26">
    <property type="entry name" value="PSMA PROTEIN"/>
    <property type="match status" value="1"/>
</dbReference>
<proteinExistence type="predicted"/>
<feature type="transmembrane region" description="Helical" evidence="6">
    <location>
        <begin position="128"/>
        <end position="148"/>
    </location>
</feature>
<dbReference type="OrthoDB" id="8766744at2"/>
<dbReference type="InterPro" id="IPR002797">
    <property type="entry name" value="Polysacc_synth"/>
</dbReference>
<dbReference type="RefSeq" id="WP_062084022.1">
    <property type="nucleotide sequence ID" value="NZ_FCOK02000007.1"/>
</dbReference>
<keyword evidence="3 6" id="KW-0812">Transmembrane</keyword>
<feature type="transmembrane region" description="Helical" evidence="6">
    <location>
        <begin position="82"/>
        <end position="108"/>
    </location>
</feature>
<evidence type="ECO:0000313" key="7">
    <source>
        <dbReference type="EMBL" id="SAL23341.1"/>
    </source>
</evidence>
<evidence type="ECO:0000256" key="5">
    <source>
        <dbReference type="ARBA" id="ARBA00023136"/>
    </source>
</evidence>
<dbReference type="Pfam" id="PF01943">
    <property type="entry name" value="Polysacc_synt"/>
    <property type="match status" value="1"/>
</dbReference>
<keyword evidence="5 6" id="KW-0472">Membrane</keyword>
<comment type="subcellular location">
    <subcellularLocation>
        <location evidence="1">Cell membrane</location>
        <topology evidence="1">Multi-pass membrane protein</topology>
    </subcellularLocation>
</comment>
<name>A0A158FUQ1_9BURK</name>
<feature type="transmembrane region" description="Helical" evidence="6">
    <location>
        <begin position="9"/>
        <end position="31"/>
    </location>
</feature>
<evidence type="ECO:0000256" key="3">
    <source>
        <dbReference type="ARBA" id="ARBA00022692"/>
    </source>
</evidence>
<dbReference type="InterPro" id="IPR050833">
    <property type="entry name" value="Poly_Biosynth_Transport"/>
</dbReference>